<evidence type="ECO:0000313" key="1">
    <source>
        <dbReference type="EMBL" id="RDB14564.1"/>
    </source>
</evidence>
<dbReference type="EMBL" id="LUEZ02000096">
    <property type="protein sequence ID" value="RDB14564.1"/>
    <property type="molecule type" value="Genomic_DNA"/>
</dbReference>
<gene>
    <name evidence="1" type="ORF">Hypma_016296</name>
</gene>
<dbReference type="OrthoDB" id="3227568at2759"/>
<dbReference type="InParanoid" id="A0A369J4X7"/>
<reference evidence="1" key="1">
    <citation type="submission" date="2018-04" db="EMBL/GenBank/DDBJ databases">
        <title>Whole genome sequencing of Hypsizygus marmoreus.</title>
        <authorList>
            <person name="Choi I.-G."/>
            <person name="Min B."/>
            <person name="Kim J.-G."/>
            <person name="Kim S."/>
            <person name="Oh Y.-L."/>
            <person name="Kong W.-S."/>
            <person name="Park H."/>
            <person name="Jeong J."/>
            <person name="Song E.-S."/>
        </authorList>
    </citation>
    <scope>NUCLEOTIDE SEQUENCE [LARGE SCALE GENOMIC DNA]</scope>
    <source>
        <strain evidence="1">51987-8</strain>
    </source>
</reference>
<keyword evidence="2" id="KW-1185">Reference proteome</keyword>
<proteinExistence type="predicted"/>
<evidence type="ECO:0000313" key="2">
    <source>
        <dbReference type="Proteomes" id="UP000076154"/>
    </source>
</evidence>
<sequence length="322" mass="36062">MSIILTSDDLRLIYACHSCEKVVKHNTAQHAFCRIRREHMLEPITMAGSWLKTLHALLRPPLHPLSLLTDMENPAAHRHPAGTIWKEVVATCVFFDLSEDETRTRRRFVRLESLGLSGVVFYEIHAAQNRKDFSGLGSHSGSTGGLTRTSVFGDPTEPANLGIDVDTLLDMIGAKLVYFPSYACTSFIVGQVMVAFLCDEPALRPFPACGGFSVNSVIPSSAGIGYKTYQTGEDISFVRSRSRNAFLHVWIHIRPTTDTMPLSASMDPEPTRHLNIDRLINTYPPNYLSRQRLSRYPGTESPHPILRQDPQNIRQKKAHLVI</sequence>
<name>A0A369J4X7_HYPMA</name>
<dbReference type="AlphaFoldDB" id="A0A369J4X7"/>
<protein>
    <submittedName>
        <fullName evidence="1">Uncharacterized protein</fullName>
    </submittedName>
</protein>
<accession>A0A369J4X7</accession>
<comment type="caution">
    <text evidence="1">The sequence shown here is derived from an EMBL/GenBank/DDBJ whole genome shotgun (WGS) entry which is preliminary data.</text>
</comment>
<dbReference type="Proteomes" id="UP000076154">
    <property type="component" value="Unassembled WGS sequence"/>
</dbReference>
<organism evidence="1 2">
    <name type="scientific">Hypsizygus marmoreus</name>
    <name type="common">White beech mushroom</name>
    <name type="synonym">Agaricus marmoreus</name>
    <dbReference type="NCBI Taxonomy" id="39966"/>
    <lineage>
        <taxon>Eukaryota</taxon>
        <taxon>Fungi</taxon>
        <taxon>Dikarya</taxon>
        <taxon>Basidiomycota</taxon>
        <taxon>Agaricomycotina</taxon>
        <taxon>Agaricomycetes</taxon>
        <taxon>Agaricomycetidae</taxon>
        <taxon>Agaricales</taxon>
        <taxon>Tricholomatineae</taxon>
        <taxon>Lyophyllaceae</taxon>
        <taxon>Hypsizygus</taxon>
    </lineage>
</organism>